<sequence>MLQDIATTESKYKLFIEKVAASKLVWALKSKNGWANSHSNDSEDVDVIPFWSDRAYAKLCARDDWKGYLPVEIPLAEFLESWCIEMADNEVLAGINWDVNMFGKESTALNVALDILEQLNAINSAISFKNYNSINEFITEISESLD</sequence>
<reference evidence="1 2" key="1">
    <citation type="submission" date="2020-08" db="EMBL/GenBank/DDBJ databases">
        <title>Genomic Encyclopedia of Type Strains, Phase IV (KMG-V): Genome sequencing to study the core and pangenomes of soil and plant-associated prokaryotes.</title>
        <authorList>
            <person name="Whitman W."/>
        </authorList>
    </citation>
    <scope>NUCLEOTIDE SEQUENCE [LARGE SCALE GENOMIC DNA]</scope>
    <source>
        <strain evidence="1 2">ANJLi2</strain>
    </source>
</reference>
<proteinExistence type="predicted"/>
<evidence type="ECO:0000313" key="2">
    <source>
        <dbReference type="Proteomes" id="UP000541583"/>
    </source>
</evidence>
<keyword evidence="2" id="KW-1185">Reference proteome</keyword>
<dbReference type="InterPro" id="IPR021284">
    <property type="entry name" value="DUF2750"/>
</dbReference>
<dbReference type="EMBL" id="JACHCB010000019">
    <property type="protein sequence ID" value="MBB6112519.1"/>
    <property type="molecule type" value="Genomic_DNA"/>
</dbReference>
<organism evidence="1 2">
    <name type="scientific">Mucilaginibacter lappiensis</name>
    <dbReference type="NCBI Taxonomy" id="354630"/>
    <lineage>
        <taxon>Bacteria</taxon>
        <taxon>Pseudomonadati</taxon>
        <taxon>Bacteroidota</taxon>
        <taxon>Sphingobacteriia</taxon>
        <taxon>Sphingobacteriales</taxon>
        <taxon>Sphingobacteriaceae</taxon>
        <taxon>Mucilaginibacter</taxon>
    </lineage>
</organism>
<dbReference type="Pfam" id="PF11042">
    <property type="entry name" value="DUF2750"/>
    <property type="match status" value="1"/>
</dbReference>
<protein>
    <recommendedName>
        <fullName evidence="3">DUF2750 domain-containing protein</fullName>
    </recommendedName>
</protein>
<accession>A0ABR6PRV6</accession>
<dbReference type="RefSeq" id="WP_076378071.1">
    <property type="nucleotide sequence ID" value="NZ_FTMG01000019.1"/>
</dbReference>
<name>A0ABR6PRV6_9SPHI</name>
<evidence type="ECO:0008006" key="3">
    <source>
        <dbReference type="Google" id="ProtNLM"/>
    </source>
</evidence>
<comment type="caution">
    <text evidence="1">The sequence shown here is derived from an EMBL/GenBank/DDBJ whole genome shotgun (WGS) entry which is preliminary data.</text>
</comment>
<evidence type="ECO:0000313" key="1">
    <source>
        <dbReference type="EMBL" id="MBB6112519.1"/>
    </source>
</evidence>
<gene>
    <name evidence="1" type="ORF">HDF23_005294</name>
</gene>
<dbReference type="Proteomes" id="UP000541583">
    <property type="component" value="Unassembled WGS sequence"/>
</dbReference>